<gene>
    <name evidence="1" type="ORF">J0695_20395</name>
</gene>
<proteinExistence type="predicted"/>
<dbReference type="Proteomes" id="UP000664167">
    <property type="component" value="Unassembled WGS sequence"/>
</dbReference>
<accession>A0A939JFH5</accession>
<keyword evidence="2" id="KW-1185">Reference proteome</keyword>
<evidence type="ECO:0000313" key="2">
    <source>
        <dbReference type="Proteomes" id="UP000664167"/>
    </source>
</evidence>
<evidence type="ECO:0000313" key="1">
    <source>
        <dbReference type="EMBL" id="MBO0514141.1"/>
    </source>
</evidence>
<comment type="caution">
    <text evidence="1">The sequence shown here is derived from an EMBL/GenBank/DDBJ whole genome shotgun (WGS) entry which is preliminary data.</text>
</comment>
<organism evidence="1 2">
    <name type="scientific">Streptomyces beijiangensis</name>
    <dbReference type="NCBI Taxonomy" id="163361"/>
    <lineage>
        <taxon>Bacteria</taxon>
        <taxon>Bacillati</taxon>
        <taxon>Actinomycetota</taxon>
        <taxon>Actinomycetes</taxon>
        <taxon>Kitasatosporales</taxon>
        <taxon>Streptomycetaceae</taxon>
        <taxon>Streptomyces</taxon>
    </lineage>
</organism>
<sequence length="165" mass="17606">MGCATALLRALVGIRGLDLWLAEKHLGPHRLPVRPVRHTPAETQRCDEYQATSAFVVAARETWVRGWQSIGTGIGEFDTKESRTVRIHGEVKLEVPAGGAAVSDRIGREFSDDEGGDVGPVPPGGQMTCGIDPGKVGAPAGRAEEPSELPLCVWHLLVHGTSIEV</sequence>
<dbReference type="EMBL" id="JAFLRJ010000184">
    <property type="protein sequence ID" value="MBO0514141.1"/>
    <property type="molecule type" value="Genomic_DNA"/>
</dbReference>
<dbReference type="AlphaFoldDB" id="A0A939JFH5"/>
<reference evidence="1" key="1">
    <citation type="submission" date="2021-03" db="EMBL/GenBank/DDBJ databases">
        <title>Streptomyces poriferae sp. nov., a novel marine sponge-derived Actinobacteria species with anti-MRSA activity.</title>
        <authorList>
            <person name="Sandoval-Powers M."/>
            <person name="Kralova S."/>
            <person name="Nguyen G.-S."/>
            <person name="Fawwal D."/>
            <person name="Degnes K."/>
            <person name="Klinkenberg G."/>
            <person name="Sletta H."/>
            <person name="Wentzel A."/>
            <person name="Liles M.R."/>
        </authorList>
    </citation>
    <scope>NUCLEOTIDE SEQUENCE</scope>
    <source>
        <strain evidence="1">DSM 41794</strain>
    </source>
</reference>
<name>A0A939JFH5_9ACTN</name>
<protein>
    <submittedName>
        <fullName evidence="1">Uncharacterized protein</fullName>
    </submittedName>
</protein>